<dbReference type="PANTHER" id="PTHR16943">
    <property type="entry name" value="2-METHYLCITRATE DEHYDRATASE-RELATED"/>
    <property type="match status" value="1"/>
</dbReference>
<evidence type="ECO:0000259" key="3">
    <source>
        <dbReference type="Pfam" id="PF19305"/>
    </source>
</evidence>
<dbReference type="PANTHER" id="PTHR16943:SF8">
    <property type="entry name" value="2-METHYLCITRATE DEHYDRATASE"/>
    <property type="match status" value="1"/>
</dbReference>
<gene>
    <name evidence="4" type="ORF">QF092_17820</name>
</gene>
<organism evidence="4 5">
    <name type="scientific">Fuscovulum ytuae</name>
    <dbReference type="NCBI Taxonomy" id="3042299"/>
    <lineage>
        <taxon>Bacteria</taxon>
        <taxon>Pseudomonadati</taxon>
        <taxon>Pseudomonadota</taxon>
        <taxon>Alphaproteobacteria</taxon>
        <taxon>Rhodobacterales</taxon>
        <taxon>Paracoccaceae</taxon>
        <taxon>Fuscovulum</taxon>
    </lineage>
</organism>
<feature type="domain" description="MmgE/PrpD N-terminal" evidence="2">
    <location>
        <begin position="17"/>
        <end position="254"/>
    </location>
</feature>
<reference evidence="4 5" key="1">
    <citation type="submission" date="2023-04" db="EMBL/GenBank/DDBJ databases">
        <title>YMD61, complete Genome.</title>
        <authorList>
            <person name="Zhang J."/>
        </authorList>
    </citation>
    <scope>NUCLEOTIDE SEQUENCE [LARGE SCALE GENOMIC DNA]</scope>
    <source>
        <strain evidence="4 5">YMD61</strain>
    </source>
</reference>
<dbReference type="Pfam" id="PF03972">
    <property type="entry name" value="MmgE_PrpD_N"/>
    <property type="match status" value="1"/>
</dbReference>
<dbReference type="InterPro" id="IPR005656">
    <property type="entry name" value="MmgE_PrpD"/>
</dbReference>
<sequence length="461" mass="48750">MTANLPPPGRALAEIYSDWLSGLRLSVLPEQLRQVASLDLIDAAGLCIAARNEPYMAQIVSGWDSEGPCTALGHARGLDAAGAAVANGIAIHGEDFDDTLEGAPIRVGAMTIPAALAAAQRCGLSGERAFLGVVAGLETVCRLNHIAPGAIHKAGFHPVGVIGALGAAAAAGVTLGLDARQQARAFGLAGSMASGILEYLSEGAWTKRLHPGWAAQSGLRAAILARTEFFAPRTVLDGPHGFFHAFAPTATPDFTHLTHRLGADWYAERIAFKPYACGTMIHPYIDCMIRLAATGITADEISAITCPTGEGLVHRLWEPLAAKHNPPSGYAAKFSMPFCMAVGFFDGDAGLSQFTDARAADPKVLQLASKISYVIDPENEYPRNYSGHIRVETTNGRRIALDQPHMRGGVREPLSEGDIRAKAIANCRHGGWPEDRAAQLIDWAADLSRQPDLSGLAAFAI</sequence>
<dbReference type="InterPro" id="IPR042188">
    <property type="entry name" value="MmgE/PrpD_sf_2"/>
</dbReference>
<accession>A0ABY8Q610</accession>
<dbReference type="Gene3D" id="3.30.1330.120">
    <property type="entry name" value="2-methylcitrate dehydratase PrpD"/>
    <property type="match status" value="1"/>
</dbReference>
<dbReference type="InterPro" id="IPR045336">
    <property type="entry name" value="MmgE_PrpD_N"/>
</dbReference>
<name>A0ABY8Q610_9RHOB</name>
<comment type="similarity">
    <text evidence="1">Belongs to the PrpD family.</text>
</comment>
<dbReference type="SUPFAM" id="SSF103378">
    <property type="entry name" value="2-methylcitrate dehydratase PrpD"/>
    <property type="match status" value="1"/>
</dbReference>
<evidence type="ECO:0000313" key="5">
    <source>
        <dbReference type="Proteomes" id="UP001230978"/>
    </source>
</evidence>
<dbReference type="RefSeq" id="WP_281466077.1">
    <property type="nucleotide sequence ID" value="NZ_CP124535.1"/>
</dbReference>
<proteinExistence type="inferred from homology"/>
<evidence type="ECO:0000256" key="1">
    <source>
        <dbReference type="ARBA" id="ARBA00006174"/>
    </source>
</evidence>
<protein>
    <submittedName>
        <fullName evidence="4">MmgE/PrpD family protein</fullName>
    </submittedName>
</protein>
<dbReference type="EMBL" id="CP124535">
    <property type="protein sequence ID" value="WGV16083.1"/>
    <property type="molecule type" value="Genomic_DNA"/>
</dbReference>
<evidence type="ECO:0000313" key="4">
    <source>
        <dbReference type="EMBL" id="WGV16083.1"/>
    </source>
</evidence>
<evidence type="ECO:0000259" key="2">
    <source>
        <dbReference type="Pfam" id="PF03972"/>
    </source>
</evidence>
<dbReference type="Pfam" id="PF19305">
    <property type="entry name" value="MmgE_PrpD_C"/>
    <property type="match status" value="1"/>
</dbReference>
<feature type="domain" description="MmgE/PrpD C-terminal" evidence="3">
    <location>
        <begin position="275"/>
        <end position="440"/>
    </location>
</feature>
<dbReference type="Proteomes" id="UP001230978">
    <property type="component" value="Chromosome"/>
</dbReference>
<dbReference type="InterPro" id="IPR042183">
    <property type="entry name" value="MmgE/PrpD_sf_1"/>
</dbReference>
<dbReference type="Gene3D" id="1.10.4100.10">
    <property type="entry name" value="2-methylcitrate dehydratase PrpD"/>
    <property type="match status" value="1"/>
</dbReference>
<dbReference type="InterPro" id="IPR045337">
    <property type="entry name" value="MmgE_PrpD_C"/>
</dbReference>
<dbReference type="InterPro" id="IPR036148">
    <property type="entry name" value="MmgE/PrpD_sf"/>
</dbReference>
<keyword evidence="5" id="KW-1185">Reference proteome</keyword>